<dbReference type="OrthoDB" id="1727044at2"/>
<dbReference type="KEGG" id="tit:Thit_1754"/>
<keyword evidence="1" id="KW-0175">Coiled coil</keyword>
<evidence type="ECO:0000313" key="3">
    <source>
        <dbReference type="Proteomes" id="UP000001552"/>
    </source>
</evidence>
<dbReference type="AlphaFoldDB" id="D3T447"/>
<dbReference type="HOGENOM" id="CLU_2153677_0_0_9"/>
<evidence type="ECO:0008006" key="4">
    <source>
        <dbReference type="Google" id="ProtNLM"/>
    </source>
</evidence>
<proteinExistence type="predicted"/>
<reference evidence="2" key="1">
    <citation type="submission" date="2010-02" db="EMBL/GenBank/DDBJ databases">
        <title>Complete sequence of Thermoanaerobacter italicus Ab9.</title>
        <authorList>
            <consortium name="US DOE Joint Genome Institute"/>
            <person name="Lucas S."/>
            <person name="Copeland A."/>
            <person name="Lapidus A."/>
            <person name="Cheng J.-F."/>
            <person name="Bruce D."/>
            <person name="Goodwin L."/>
            <person name="Pitluck S."/>
            <person name="Chertkov O."/>
            <person name="Detter J.C."/>
            <person name="Han C."/>
            <person name="Tapia R."/>
            <person name="Land M."/>
            <person name="Hauser L."/>
            <person name="Kyrpides N."/>
            <person name="Mikhailova N."/>
            <person name="Hemme C.L."/>
            <person name="Woyke T."/>
        </authorList>
    </citation>
    <scope>NUCLEOTIDE SEQUENCE [LARGE SCALE GENOMIC DNA]</scope>
    <source>
        <strain evidence="2">Ab9</strain>
    </source>
</reference>
<accession>D3T447</accession>
<gene>
    <name evidence="2" type="ordered locus">Thit_1754</name>
</gene>
<evidence type="ECO:0000256" key="1">
    <source>
        <dbReference type="SAM" id="Coils"/>
    </source>
</evidence>
<name>D3T447_THEIA</name>
<protein>
    <recommendedName>
        <fullName evidence="4">YtxH domain-containing protein</fullName>
    </recommendedName>
</protein>
<dbReference type="eggNOG" id="ENOG5033NRB">
    <property type="taxonomic scope" value="Bacteria"/>
</dbReference>
<keyword evidence="3" id="KW-1185">Reference proteome</keyword>
<evidence type="ECO:0000313" key="2">
    <source>
        <dbReference type="EMBL" id="ADD02999.1"/>
    </source>
</evidence>
<dbReference type="EMBL" id="CP001936">
    <property type="protein sequence ID" value="ADD02999.1"/>
    <property type="molecule type" value="Genomic_DNA"/>
</dbReference>
<dbReference type="RefSeq" id="WP_012995719.1">
    <property type="nucleotide sequence ID" value="NC_013921.1"/>
</dbReference>
<sequence>MGILKFLSSRKFYWGIGAAALGLMLFPKAQKNMKPSLEKSVKELQEVVNKLAEFFDNRRQMLIETVKNKMEELREQESQKEEIIKQKQQALQQLEYLKNKIQALEEQIRTLE</sequence>
<dbReference type="Proteomes" id="UP000001552">
    <property type="component" value="Chromosome"/>
</dbReference>
<organism evidence="2 3">
    <name type="scientific">Thermoanaerobacter italicus (strain DSM 9252 / Ab9)</name>
    <dbReference type="NCBI Taxonomy" id="580331"/>
    <lineage>
        <taxon>Bacteria</taxon>
        <taxon>Bacillati</taxon>
        <taxon>Bacillota</taxon>
        <taxon>Clostridia</taxon>
        <taxon>Thermoanaerobacterales</taxon>
        <taxon>Thermoanaerobacteraceae</taxon>
        <taxon>Thermoanaerobacter</taxon>
    </lineage>
</organism>
<feature type="coiled-coil region" evidence="1">
    <location>
        <begin position="59"/>
        <end position="107"/>
    </location>
</feature>